<evidence type="ECO:0000256" key="2">
    <source>
        <dbReference type="ARBA" id="ARBA00022676"/>
    </source>
</evidence>
<dbReference type="InterPro" id="IPR001173">
    <property type="entry name" value="Glyco_trans_2-like"/>
</dbReference>
<dbReference type="SUPFAM" id="SSF53448">
    <property type="entry name" value="Nucleotide-diphospho-sugar transferases"/>
    <property type="match status" value="1"/>
</dbReference>
<dbReference type="InterPro" id="IPR029044">
    <property type="entry name" value="Nucleotide-diphossugar_trans"/>
</dbReference>
<keyword evidence="6" id="KW-1185">Reference proteome</keyword>
<dbReference type="InterPro" id="IPR050834">
    <property type="entry name" value="Glycosyltransf_2"/>
</dbReference>
<dbReference type="STRING" id="649333.SAMN04487989_10310"/>
<dbReference type="Pfam" id="PF00535">
    <property type="entry name" value="Glycos_transf_2"/>
    <property type="match status" value="1"/>
</dbReference>
<dbReference type="PANTHER" id="PTHR43685">
    <property type="entry name" value="GLYCOSYLTRANSFERASE"/>
    <property type="match status" value="1"/>
</dbReference>
<reference evidence="6" key="1">
    <citation type="submission" date="2016-10" db="EMBL/GenBank/DDBJ databases">
        <authorList>
            <person name="Varghese N."/>
            <person name="Submissions S."/>
        </authorList>
    </citation>
    <scope>NUCLEOTIDE SEQUENCE [LARGE SCALE GENOMIC DNA]</scope>
    <source>
        <strain evidence="6">DSM 23925</strain>
    </source>
</reference>
<evidence type="ECO:0000313" key="6">
    <source>
        <dbReference type="Proteomes" id="UP000198705"/>
    </source>
</evidence>
<dbReference type="PANTHER" id="PTHR43685:SF5">
    <property type="entry name" value="GLYCOSYLTRANSFERASE EPSE-RELATED"/>
    <property type="match status" value="1"/>
</dbReference>
<sequence length="348" mass="40400">MMNNFTDSAFKVTVLMPVYNCADYVGEAIKSILIQSFTDFEFIIIDDASTDETVSIIKGFTDSRIKLIVKPTNTGITKTLNLGLSIAKGEFIARMDGDDISLPDRLNMQITYLEAHPDIAVCGTAYQILNRNEIIRKPELHEQIKITLLKKNCIGHPTVMLRSSILKKNGIKYDETLPVAQDYDLWVRITAYGKLHNLPEVLLLYRKHNNQTSEIKRYLKPAIRAEIRLKLLSYLNYELVEKNSNLLRKIFRRDEILTDKELHTFPGIFEGLSKANEHAFFQKKGFKAYLLSQEKQIYKDYFLKRRVFFPALIVQYNRIQGNSDFKLSFINYFKLVIKSILYYKKPTV</sequence>
<comment type="similarity">
    <text evidence="1">Belongs to the glycosyltransferase 2 family.</text>
</comment>
<dbReference type="AlphaFoldDB" id="A0A1I5BC47"/>
<dbReference type="RefSeq" id="WP_092207593.1">
    <property type="nucleotide sequence ID" value="NZ_FOVN01000003.1"/>
</dbReference>
<accession>A0A1I5BC47</accession>
<protein>
    <submittedName>
        <fullName evidence="5">Glycosyltransferase involved in cell wall bisynthesis</fullName>
    </submittedName>
</protein>
<gene>
    <name evidence="5" type="ORF">SAMN04487989_10310</name>
</gene>
<evidence type="ECO:0000256" key="3">
    <source>
        <dbReference type="ARBA" id="ARBA00022679"/>
    </source>
</evidence>
<keyword evidence="3 5" id="KW-0808">Transferase</keyword>
<dbReference type="OrthoDB" id="9815829at2"/>
<evidence type="ECO:0000259" key="4">
    <source>
        <dbReference type="Pfam" id="PF00535"/>
    </source>
</evidence>
<organism evidence="5 6">
    <name type="scientific">Bizionia echini</name>
    <dbReference type="NCBI Taxonomy" id="649333"/>
    <lineage>
        <taxon>Bacteria</taxon>
        <taxon>Pseudomonadati</taxon>
        <taxon>Bacteroidota</taxon>
        <taxon>Flavobacteriia</taxon>
        <taxon>Flavobacteriales</taxon>
        <taxon>Flavobacteriaceae</taxon>
        <taxon>Bizionia</taxon>
    </lineage>
</organism>
<dbReference type="GO" id="GO:0016757">
    <property type="term" value="F:glycosyltransferase activity"/>
    <property type="evidence" value="ECO:0007669"/>
    <property type="project" value="UniProtKB-KW"/>
</dbReference>
<evidence type="ECO:0000313" key="5">
    <source>
        <dbReference type="EMBL" id="SFN72282.1"/>
    </source>
</evidence>
<feature type="domain" description="Glycosyltransferase 2-like" evidence="4">
    <location>
        <begin position="13"/>
        <end position="151"/>
    </location>
</feature>
<dbReference type="Proteomes" id="UP000198705">
    <property type="component" value="Unassembled WGS sequence"/>
</dbReference>
<proteinExistence type="inferred from homology"/>
<name>A0A1I5BC47_9FLAO</name>
<evidence type="ECO:0000256" key="1">
    <source>
        <dbReference type="ARBA" id="ARBA00006739"/>
    </source>
</evidence>
<dbReference type="Gene3D" id="3.90.550.10">
    <property type="entry name" value="Spore Coat Polysaccharide Biosynthesis Protein SpsA, Chain A"/>
    <property type="match status" value="1"/>
</dbReference>
<dbReference type="EMBL" id="FOVN01000003">
    <property type="protein sequence ID" value="SFN72282.1"/>
    <property type="molecule type" value="Genomic_DNA"/>
</dbReference>
<keyword evidence="2" id="KW-0328">Glycosyltransferase</keyword>